<accession>A0A8S1HVK5</accession>
<keyword evidence="3" id="KW-1185">Reference proteome</keyword>
<feature type="transmembrane region" description="Helical" evidence="1">
    <location>
        <begin position="196"/>
        <end position="215"/>
    </location>
</feature>
<proteinExistence type="predicted"/>
<name>A0A8S1HVK5_9PELO</name>
<organism evidence="2 3">
    <name type="scientific">Caenorhabditis auriculariae</name>
    <dbReference type="NCBI Taxonomy" id="2777116"/>
    <lineage>
        <taxon>Eukaryota</taxon>
        <taxon>Metazoa</taxon>
        <taxon>Ecdysozoa</taxon>
        <taxon>Nematoda</taxon>
        <taxon>Chromadorea</taxon>
        <taxon>Rhabditida</taxon>
        <taxon>Rhabditina</taxon>
        <taxon>Rhabditomorpha</taxon>
        <taxon>Rhabditoidea</taxon>
        <taxon>Rhabditidae</taxon>
        <taxon>Peloderinae</taxon>
        <taxon>Caenorhabditis</taxon>
    </lineage>
</organism>
<feature type="transmembrane region" description="Helical" evidence="1">
    <location>
        <begin position="167"/>
        <end position="190"/>
    </location>
</feature>
<evidence type="ECO:0000313" key="3">
    <source>
        <dbReference type="Proteomes" id="UP000835052"/>
    </source>
</evidence>
<dbReference type="AlphaFoldDB" id="A0A8S1HVK5"/>
<dbReference type="EMBL" id="CAJGYM010000171">
    <property type="protein sequence ID" value="CAD6199381.1"/>
    <property type="molecule type" value="Genomic_DNA"/>
</dbReference>
<keyword evidence="1" id="KW-1133">Transmembrane helix</keyword>
<gene>
    <name evidence="2" type="ORF">CAUJ_LOCUS15284</name>
</gene>
<evidence type="ECO:0000313" key="2">
    <source>
        <dbReference type="EMBL" id="CAD6199381.1"/>
    </source>
</evidence>
<dbReference type="Proteomes" id="UP000835052">
    <property type="component" value="Unassembled WGS sequence"/>
</dbReference>
<comment type="caution">
    <text evidence="2">The sequence shown here is derived from an EMBL/GenBank/DDBJ whole genome shotgun (WGS) entry which is preliminary data.</text>
</comment>
<keyword evidence="1" id="KW-0812">Transmembrane</keyword>
<sequence>MPGSKKKEMAKKKMCAKLVDIQSDIPADPEPEYFKFKLCGHEVVTTGNPEKCPIPCTAICQHGFQCALPCGHAPLDVAHFTGFCKYHGKKQPEIKRFSMSNEEHEMLVWCETINFKMRMFRHRIEIEQVEFEKNFDSEKHPRMYEIVTNMGISMFKILGKGLERYRMIYGVQHFLLLATMTDAALLIFHLTKVEDALIHGALFCAAFMIMGAAFCDKNVDVPDETNMRTLFLYCEDAWSNLQRVCRFSDQLDTLNSIPKNEILEEILKDCRIFEEMTEEQIKKALDIDF</sequence>
<evidence type="ECO:0000256" key="1">
    <source>
        <dbReference type="SAM" id="Phobius"/>
    </source>
</evidence>
<protein>
    <submittedName>
        <fullName evidence="2">Uncharacterized protein</fullName>
    </submittedName>
</protein>
<reference evidence="2" key="1">
    <citation type="submission" date="2020-10" db="EMBL/GenBank/DDBJ databases">
        <authorList>
            <person name="Kikuchi T."/>
        </authorList>
    </citation>
    <scope>NUCLEOTIDE SEQUENCE</scope>
    <source>
        <strain evidence="2">NKZ352</strain>
    </source>
</reference>
<keyword evidence="1" id="KW-0472">Membrane</keyword>